<gene>
    <name evidence="8" type="ORF">QQF64_035771</name>
</gene>
<keyword evidence="1" id="KW-0479">Metal-binding</keyword>
<dbReference type="EMBL" id="JAYMGO010000004">
    <property type="protein sequence ID" value="KAL1276148.1"/>
    <property type="molecule type" value="Genomic_DNA"/>
</dbReference>
<dbReference type="InterPro" id="IPR058030">
    <property type="entry name" value="TRIM8/14/16/25/29/45/65_CC"/>
</dbReference>
<evidence type="ECO:0000313" key="8">
    <source>
        <dbReference type="EMBL" id="KAL1276148.1"/>
    </source>
</evidence>
<feature type="coiled-coil region" evidence="4">
    <location>
        <begin position="85"/>
        <end position="119"/>
    </location>
</feature>
<dbReference type="PANTHER" id="PTHR25465:SF5">
    <property type="entry name" value="E3 UBIQUITIN_ISG15 LIGASE TRIM25-RELATED"/>
    <property type="match status" value="1"/>
</dbReference>
<dbReference type="InterPro" id="IPR051051">
    <property type="entry name" value="E3_ubiq-ligase_TRIM/RNF"/>
</dbReference>
<feature type="domain" description="TRIM8/14/16/25/29/45/65 coiled-coil region" evidence="7">
    <location>
        <begin position="34"/>
        <end position="170"/>
    </location>
</feature>
<evidence type="ECO:0000256" key="4">
    <source>
        <dbReference type="SAM" id="Coils"/>
    </source>
</evidence>
<evidence type="ECO:0000313" key="9">
    <source>
        <dbReference type="Proteomes" id="UP001558613"/>
    </source>
</evidence>
<dbReference type="Proteomes" id="UP001558613">
    <property type="component" value="Unassembled WGS sequence"/>
</dbReference>
<dbReference type="PANTHER" id="PTHR25465">
    <property type="entry name" value="B-BOX DOMAIN CONTAINING"/>
    <property type="match status" value="1"/>
</dbReference>
<evidence type="ECO:0000259" key="7">
    <source>
        <dbReference type="Pfam" id="PF25600"/>
    </source>
</evidence>
<protein>
    <submittedName>
        <fullName evidence="8">Uncharacterized protein</fullName>
    </submittedName>
</protein>
<dbReference type="InterPro" id="IPR013320">
    <property type="entry name" value="ConA-like_dom_sf"/>
</dbReference>
<dbReference type="Gene3D" id="2.60.120.920">
    <property type="match status" value="1"/>
</dbReference>
<evidence type="ECO:0000256" key="3">
    <source>
        <dbReference type="ARBA" id="ARBA00022833"/>
    </source>
</evidence>
<keyword evidence="3" id="KW-0862">Zinc</keyword>
<evidence type="ECO:0000256" key="5">
    <source>
        <dbReference type="SAM" id="MobiDB-lite"/>
    </source>
</evidence>
<feature type="region of interest" description="Disordered" evidence="5">
    <location>
        <begin position="1"/>
        <end position="29"/>
    </location>
</feature>
<feature type="domain" description="SPRY-associated" evidence="6">
    <location>
        <begin position="204"/>
        <end position="237"/>
    </location>
</feature>
<dbReference type="InterPro" id="IPR006574">
    <property type="entry name" value="PRY"/>
</dbReference>
<dbReference type="SUPFAM" id="SSF49899">
    <property type="entry name" value="Concanavalin A-like lectins/glucanases"/>
    <property type="match status" value="1"/>
</dbReference>
<keyword evidence="4" id="KW-0175">Coiled coil</keyword>
<sequence length="277" mass="32361">MDDHKNHDTVSAAAQRTEKQKQLKKIQRRFQESIHQREKDLQQLREAVKSHKRSARTAVQDCEMIFTELIRSIERRRSEVTQWIRDQEKAAVSPAKERMERLKKEINDLKRRNVELEQLLHAQDHIQFLQSFQSLSAPPESADESIISFSSLFSFVNVKESVCQLKDKLNFCKEKIKKISDRVTSINIVPRTRNDFLQYSHQLNLDPNTVNKHLYLSESNRVITYTNTVQPYPDHPDSLDIGGKIMGQSRADSTKHFWLTDSVFSMGRSRLKALRSV</sequence>
<evidence type="ECO:0000256" key="2">
    <source>
        <dbReference type="ARBA" id="ARBA00022771"/>
    </source>
</evidence>
<name>A0ABR3NGP8_9TELE</name>
<dbReference type="Pfam" id="PF25600">
    <property type="entry name" value="TRIM_CC"/>
    <property type="match status" value="1"/>
</dbReference>
<accession>A0ABR3NGP8</accession>
<keyword evidence="9" id="KW-1185">Reference proteome</keyword>
<comment type="caution">
    <text evidence="8">The sequence shown here is derived from an EMBL/GenBank/DDBJ whole genome shotgun (WGS) entry which is preliminary data.</text>
</comment>
<dbReference type="InterPro" id="IPR043136">
    <property type="entry name" value="B30.2/SPRY_sf"/>
</dbReference>
<dbReference type="Pfam" id="PF13765">
    <property type="entry name" value="PRY"/>
    <property type="match status" value="1"/>
</dbReference>
<proteinExistence type="predicted"/>
<evidence type="ECO:0000256" key="1">
    <source>
        <dbReference type="ARBA" id="ARBA00022723"/>
    </source>
</evidence>
<reference evidence="8 9" key="1">
    <citation type="submission" date="2023-09" db="EMBL/GenBank/DDBJ databases">
        <authorList>
            <person name="Wang M."/>
        </authorList>
    </citation>
    <scope>NUCLEOTIDE SEQUENCE [LARGE SCALE GENOMIC DNA]</scope>
    <source>
        <strain evidence="8">GT-2023</strain>
        <tissue evidence="8">Liver</tissue>
    </source>
</reference>
<organism evidence="8 9">
    <name type="scientific">Cirrhinus molitorella</name>
    <name type="common">mud carp</name>
    <dbReference type="NCBI Taxonomy" id="172907"/>
    <lineage>
        <taxon>Eukaryota</taxon>
        <taxon>Metazoa</taxon>
        <taxon>Chordata</taxon>
        <taxon>Craniata</taxon>
        <taxon>Vertebrata</taxon>
        <taxon>Euteleostomi</taxon>
        <taxon>Actinopterygii</taxon>
        <taxon>Neopterygii</taxon>
        <taxon>Teleostei</taxon>
        <taxon>Ostariophysi</taxon>
        <taxon>Cypriniformes</taxon>
        <taxon>Cyprinidae</taxon>
        <taxon>Labeoninae</taxon>
        <taxon>Labeonini</taxon>
        <taxon>Cirrhinus</taxon>
    </lineage>
</organism>
<evidence type="ECO:0000259" key="6">
    <source>
        <dbReference type="Pfam" id="PF13765"/>
    </source>
</evidence>
<keyword evidence="2" id="KW-0863">Zinc-finger</keyword>
<feature type="coiled-coil region" evidence="4">
    <location>
        <begin position="34"/>
        <end position="61"/>
    </location>
</feature>